<evidence type="ECO:0000313" key="2">
    <source>
        <dbReference type="Proteomes" id="UP000281955"/>
    </source>
</evidence>
<evidence type="ECO:0000313" key="1">
    <source>
        <dbReference type="EMBL" id="RKS72582.1"/>
    </source>
</evidence>
<proteinExistence type="predicted"/>
<dbReference type="OrthoDB" id="5192391at2"/>
<protein>
    <recommendedName>
        <fullName evidence="3">SAF domain-containing protein</fullName>
    </recommendedName>
</protein>
<evidence type="ECO:0008006" key="3">
    <source>
        <dbReference type="Google" id="ProtNLM"/>
    </source>
</evidence>
<organism evidence="1 2">
    <name type="scientific">Motilibacter peucedani</name>
    <dbReference type="NCBI Taxonomy" id="598650"/>
    <lineage>
        <taxon>Bacteria</taxon>
        <taxon>Bacillati</taxon>
        <taxon>Actinomycetota</taxon>
        <taxon>Actinomycetes</taxon>
        <taxon>Motilibacterales</taxon>
        <taxon>Motilibacteraceae</taxon>
        <taxon>Motilibacter</taxon>
    </lineage>
</organism>
<dbReference type="InParanoid" id="A0A420XMU0"/>
<dbReference type="EMBL" id="RBWV01000013">
    <property type="protein sequence ID" value="RKS72582.1"/>
    <property type="molecule type" value="Genomic_DNA"/>
</dbReference>
<sequence length="220" mass="21912">MPDLPVPTAARLARPRWLDPRFAAGLLLVLVSVVAGSRVVAAADDTVAVWAAGRGLAVGAPLDRSALVVAHVQLDGREPGYLAASVDPAGLVATRPLAAGELLAAAGVGKAQPRTVRAVSVDAEPSSASGLREGSVVDVYVVPDDAQRSSDQASTAGSDGLAPVLRSVPVRRVGDDGGRFSSSGTVSVTLDVPEGEVGGFLAAVPTGSVQLVEVPAGGAS</sequence>
<reference evidence="1 2" key="1">
    <citation type="submission" date="2018-10" db="EMBL/GenBank/DDBJ databases">
        <title>Genomic Encyclopedia of Archaeal and Bacterial Type Strains, Phase II (KMG-II): from individual species to whole genera.</title>
        <authorList>
            <person name="Goeker M."/>
        </authorList>
    </citation>
    <scope>NUCLEOTIDE SEQUENCE [LARGE SCALE GENOMIC DNA]</scope>
    <source>
        <strain evidence="1 2">RP-AC37</strain>
    </source>
</reference>
<accession>A0A420XMU0</accession>
<comment type="caution">
    <text evidence="1">The sequence shown here is derived from an EMBL/GenBank/DDBJ whole genome shotgun (WGS) entry which is preliminary data.</text>
</comment>
<name>A0A420XMU0_9ACTN</name>
<dbReference type="RefSeq" id="WP_121194106.1">
    <property type="nucleotide sequence ID" value="NZ_RBWV01000013.1"/>
</dbReference>
<dbReference type="Proteomes" id="UP000281955">
    <property type="component" value="Unassembled WGS sequence"/>
</dbReference>
<keyword evidence="2" id="KW-1185">Reference proteome</keyword>
<gene>
    <name evidence="1" type="ORF">CLV35_2829</name>
</gene>
<dbReference type="AlphaFoldDB" id="A0A420XMU0"/>